<name>A0ABR4M0E2_9EURO</name>
<feature type="compositionally biased region" description="Basic and acidic residues" evidence="2">
    <location>
        <begin position="426"/>
        <end position="442"/>
    </location>
</feature>
<accession>A0ABR4M0E2</accession>
<feature type="region of interest" description="Disordered" evidence="2">
    <location>
        <begin position="56"/>
        <end position="88"/>
    </location>
</feature>
<evidence type="ECO:0000256" key="2">
    <source>
        <dbReference type="SAM" id="MobiDB-lite"/>
    </source>
</evidence>
<dbReference type="EMBL" id="JBFXLQ010000006">
    <property type="protein sequence ID" value="KAL2870249.1"/>
    <property type="molecule type" value="Genomic_DNA"/>
</dbReference>
<keyword evidence="4" id="KW-1185">Reference proteome</keyword>
<evidence type="ECO:0008006" key="5">
    <source>
        <dbReference type="Google" id="ProtNLM"/>
    </source>
</evidence>
<sequence length="457" mass="52146">MSTIFPQNISQSLVPLPLRVSRFYQDPLIHVERQAKHIQRNLQQLIDAQGEGLLAGLSNQQPEGSVSSESRASLSEPASSRGVSTVPIRQPPTKKIRLRDAREGILTSMYDLLRLREEEQELLAFRLEEMGLGLNEIEIFNSKKSRLERSISAINEIRESQRSSELRDESSKLEMEIHDMENKLSQMRARHRHVVQELSQIENSVESKLSSYKSSLSLLESDIQRFLKNPPVKPSAKNNDRDSFYSLKASRRTLEMAQEHWEQEQSELRRRQEDVVAEIDALEEGGGLWKEVVEHISGFEKRLRATMRRSIQTQSQLLQARGPSGSKRENSLIRGIMEDLSQTTELVERHLEHAEEKDWKLLICCISAELQALREAREMLLKAFDVSEEDVWPSTGRSQDDHSGNTSHDPQNDTLGVDDSEPPADLLRDVQSHSHEEAPKSEDGDDEPDPAWLLPDS</sequence>
<evidence type="ECO:0000313" key="3">
    <source>
        <dbReference type="EMBL" id="KAL2870249.1"/>
    </source>
</evidence>
<feature type="compositionally biased region" description="Low complexity" evidence="2">
    <location>
        <begin position="65"/>
        <end position="81"/>
    </location>
</feature>
<feature type="region of interest" description="Disordered" evidence="2">
    <location>
        <begin position="389"/>
        <end position="457"/>
    </location>
</feature>
<dbReference type="Proteomes" id="UP001610432">
    <property type="component" value="Unassembled WGS sequence"/>
</dbReference>
<gene>
    <name evidence="3" type="ORF">BJX67DRAFT_278941</name>
</gene>
<evidence type="ECO:0000313" key="4">
    <source>
        <dbReference type="Proteomes" id="UP001610432"/>
    </source>
</evidence>
<comment type="caution">
    <text evidence="3">The sequence shown here is derived from an EMBL/GenBank/DDBJ whole genome shotgun (WGS) entry which is preliminary data.</text>
</comment>
<reference evidence="3 4" key="1">
    <citation type="submission" date="2024-07" db="EMBL/GenBank/DDBJ databases">
        <title>Section-level genome sequencing and comparative genomics of Aspergillus sections Usti and Cavernicolus.</title>
        <authorList>
            <consortium name="Lawrence Berkeley National Laboratory"/>
            <person name="Nybo J.L."/>
            <person name="Vesth T.C."/>
            <person name="Theobald S."/>
            <person name="Frisvad J.C."/>
            <person name="Larsen T.O."/>
            <person name="Kjaerboelling I."/>
            <person name="Rothschild-Mancinelli K."/>
            <person name="Lyhne E.K."/>
            <person name="Kogle M.E."/>
            <person name="Barry K."/>
            <person name="Clum A."/>
            <person name="Na H."/>
            <person name="Ledsgaard L."/>
            <person name="Lin J."/>
            <person name="Lipzen A."/>
            <person name="Kuo A."/>
            <person name="Riley R."/>
            <person name="Mondo S."/>
            <person name="Labutti K."/>
            <person name="Haridas S."/>
            <person name="Pangalinan J."/>
            <person name="Salamov A.A."/>
            <person name="Simmons B.A."/>
            <person name="Magnuson J.K."/>
            <person name="Chen J."/>
            <person name="Drula E."/>
            <person name="Henrissat B."/>
            <person name="Wiebenga A."/>
            <person name="Lubbers R.J."/>
            <person name="Gomes A.C."/>
            <person name="Macurrencykelacurrency M.R."/>
            <person name="Stajich J."/>
            <person name="Grigoriev I.V."/>
            <person name="Mortensen U.H."/>
            <person name="De Vries R.P."/>
            <person name="Baker S.E."/>
            <person name="Andersen M.R."/>
        </authorList>
    </citation>
    <scope>NUCLEOTIDE SEQUENCE [LARGE SCALE GENOMIC DNA]</scope>
    <source>
        <strain evidence="3 4">CBS 449.75</strain>
    </source>
</reference>
<organism evidence="3 4">
    <name type="scientific">Aspergillus lucknowensis</name>
    <dbReference type="NCBI Taxonomy" id="176173"/>
    <lineage>
        <taxon>Eukaryota</taxon>
        <taxon>Fungi</taxon>
        <taxon>Dikarya</taxon>
        <taxon>Ascomycota</taxon>
        <taxon>Pezizomycotina</taxon>
        <taxon>Eurotiomycetes</taxon>
        <taxon>Eurotiomycetidae</taxon>
        <taxon>Eurotiales</taxon>
        <taxon>Aspergillaceae</taxon>
        <taxon>Aspergillus</taxon>
        <taxon>Aspergillus subgen. Nidulantes</taxon>
    </lineage>
</organism>
<dbReference type="GeneID" id="98141677"/>
<proteinExistence type="predicted"/>
<feature type="compositionally biased region" description="Polar residues" evidence="2">
    <location>
        <begin position="404"/>
        <end position="414"/>
    </location>
</feature>
<feature type="coiled-coil region" evidence="1">
    <location>
        <begin position="163"/>
        <end position="197"/>
    </location>
</feature>
<evidence type="ECO:0000256" key="1">
    <source>
        <dbReference type="SAM" id="Coils"/>
    </source>
</evidence>
<keyword evidence="1" id="KW-0175">Coiled coil</keyword>
<protein>
    <recommendedName>
        <fullName evidence="5">Autophagy-related protein Atg28</fullName>
    </recommendedName>
</protein>
<dbReference type="RefSeq" id="XP_070889228.1">
    <property type="nucleotide sequence ID" value="XM_071026605.1"/>
</dbReference>